<evidence type="ECO:0000313" key="1">
    <source>
        <dbReference type="EMBL" id="MFD1455845.1"/>
    </source>
</evidence>
<reference evidence="2" key="1">
    <citation type="journal article" date="2019" name="Int. J. Syst. Evol. Microbiol.">
        <title>The Global Catalogue of Microorganisms (GCM) 10K type strain sequencing project: providing services to taxonomists for standard genome sequencing and annotation.</title>
        <authorList>
            <consortium name="The Broad Institute Genomics Platform"/>
            <consortium name="The Broad Institute Genome Sequencing Center for Infectious Disease"/>
            <person name="Wu L."/>
            <person name="Ma J."/>
        </authorList>
    </citation>
    <scope>NUCLEOTIDE SEQUENCE [LARGE SCALE GENOMIC DNA]</scope>
    <source>
        <strain evidence="2">CCM 8979</strain>
    </source>
</reference>
<proteinExistence type="predicted"/>
<sequence>MTEIKVIGDILSGKFQPALTGNRIVDAALIDHFCQNLAVALGLSQTAVHAEHHWDLTIAPEPIYLVDDQILAVTTHLRGLNNVIAVAHKDLLRGQIAATQQALTNRLSLHSTAN</sequence>
<protein>
    <recommendedName>
        <fullName evidence="3">DUF2513 domain-containing protein</fullName>
    </recommendedName>
</protein>
<organism evidence="1 2">
    <name type="scientific">Levilactobacillus lanxiensis</name>
    <dbReference type="NCBI Taxonomy" id="2799568"/>
    <lineage>
        <taxon>Bacteria</taxon>
        <taxon>Bacillati</taxon>
        <taxon>Bacillota</taxon>
        <taxon>Bacilli</taxon>
        <taxon>Lactobacillales</taxon>
        <taxon>Lactobacillaceae</taxon>
        <taxon>Levilactobacillus</taxon>
    </lineage>
</organism>
<accession>A0ABW4D4Z1</accession>
<dbReference type="EMBL" id="JBHTOD010000007">
    <property type="protein sequence ID" value="MFD1455845.1"/>
    <property type="molecule type" value="Genomic_DNA"/>
</dbReference>
<dbReference type="RefSeq" id="WP_203645849.1">
    <property type="nucleotide sequence ID" value="NZ_BOLN01000007.1"/>
</dbReference>
<keyword evidence="2" id="KW-1185">Reference proteome</keyword>
<evidence type="ECO:0000313" key="2">
    <source>
        <dbReference type="Proteomes" id="UP001597189"/>
    </source>
</evidence>
<evidence type="ECO:0008006" key="3">
    <source>
        <dbReference type="Google" id="ProtNLM"/>
    </source>
</evidence>
<dbReference type="Proteomes" id="UP001597189">
    <property type="component" value="Unassembled WGS sequence"/>
</dbReference>
<gene>
    <name evidence="1" type="ORF">ACFQ44_09225</name>
</gene>
<name>A0ABW4D4Z1_9LACO</name>
<comment type="caution">
    <text evidence="1">The sequence shown here is derived from an EMBL/GenBank/DDBJ whole genome shotgun (WGS) entry which is preliminary data.</text>
</comment>